<evidence type="ECO:0000313" key="2">
    <source>
        <dbReference type="EMBL" id="QIQ03683.1"/>
    </source>
</evidence>
<dbReference type="RefSeq" id="WP_167030044.1">
    <property type="nucleotide sequence ID" value="NZ_CP050177.1"/>
</dbReference>
<proteinExistence type="predicted"/>
<dbReference type="InterPro" id="IPR001387">
    <property type="entry name" value="Cro/C1-type_HTH"/>
</dbReference>
<dbReference type="Proteomes" id="UP000501179">
    <property type="component" value="Chromosome"/>
</dbReference>
<dbReference type="GO" id="GO:0003677">
    <property type="term" value="F:DNA binding"/>
    <property type="evidence" value="ECO:0007669"/>
    <property type="project" value="InterPro"/>
</dbReference>
<dbReference type="AlphaFoldDB" id="A0A6G9GZG9"/>
<sequence>MAAVPTMRRRMLGAELRKIRERCGLKAEDAAAELSWHPSKISRIETGRSGLRVHEVGALLDLYKVRDEETRTGLEALAREGKRRVWWQPYNDVLTPRYLDYINFEAEASAARSFETTLVPGLLQTPDYARTVIRSLKPERKADEVNALVEVRLARQNAALNREDPLQLWAILDESVLHRPVGGVATAVRQFKRLLDAAELPNVTLQILPFGAGAHAGMLGPFVILEFPVQADLDVVYSEGLASSVYLERDADRTAYGRTFDRLRAAALDVEPSRDMIARRMREQT</sequence>
<dbReference type="KEGG" id="slia:HA039_16340"/>
<name>A0A6G9GZG9_9ACTN</name>
<keyword evidence="3" id="KW-1185">Reference proteome</keyword>
<protein>
    <submittedName>
        <fullName evidence="2">Helix-turn-helix domain-containing protein</fullName>
    </submittedName>
</protein>
<feature type="domain" description="HTH cro/C1-type" evidence="1">
    <location>
        <begin position="16"/>
        <end position="71"/>
    </location>
</feature>
<organism evidence="2 3">
    <name type="scientific">Streptomyces liangshanensis</name>
    <dbReference type="NCBI Taxonomy" id="2717324"/>
    <lineage>
        <taxon>Bacteria</taxon>
        <taxon>Bacillati</taxon>
        <taxon>Actinomycetota</taxon>
        <taxon>Actinomycetes</taxon>
        <taxon>Kitasatosporales</taxon>
        <taxon>Streptomycetaceae</taxon>
        <taxon>Streptomyces</taxon>
    </lineage>
</organism>
<dbReference type="Gene3D" id="1.10.260.40">
    <property type="entry name" value="lambda repressor-like DNA-binding domains"/>
    <property type="match status" value="1"/>
</dbReference>
<dbReference type="SUPFAM" id="SSF47413">
    <property type="entry name" value="lambda repressor-like DNA-binding domains"/>
    <property type="match status" value="1"/>
</dbReference>
<dbReference type="InterPro" id="IPR010982">
    <property type="entry name" value="Lambda_DNA-bd_dom_sf"/>
</dbReference>
<accession>A0A6G9GZG9</accession>
<dbReference type="Pfam" id="PF13560">
    <property type="entry name" value="HTH_31"/>
    <property type="match status" value="1"/>
</dbReference>
<dbReference type="EMBL" id="CP050177">
    <property type="protein sequence ID" value="QIQ03683.1"/>
    <property type="molecule type" value="Genomic_DNA"/>
</dbReference>
<reference evidence="2 3" key="1">
    <citation type="submission" date="2020-03" db="EMBL/GenBank/DDBJ databases">
        <title>A novel species.</title>
        <authorList>
            <person name="Gao J."/>
        </authorList>
    </citation>
    <scope>NUCLEOTIDE SEQUENCE [LARGE SCALE GENOMIC DNA]</scope>
    <source>
        <strain evidence="2 3">QMT-12</strain>
    </source>
</reference>
<dbReference type="CDD" id="cd00093">
    <property type="entry name" value="HTH_XRE"/>
    <property type="match status" value="1"/>
</dbReference>
<evidence type="ECO:0000259" key="1">
    <source>
        <dbReference type="PROSITE" id="PS50943"/>
    </source>
</evidence>
<dbReference type="SMART" id="SM00530">
    <property type="entry name" value="HTH_XRE"/>
    <property type="match status" value="1"/>
</dbReference>
<dbReference type="InterPro" id="IPR043917">
    <property type="entry name" value="DUF5753"/>
</dbReference>
<evidence type="ECO:0000313" key="3">
    <source>
        <dbReference type="Proteomes" id="UP000501179"/>
    </source>
</evidence>
<dbReference type="PROSITE" id="PS50943">
    <property type="entry name" value="HTH_CROC1"/>
    <property type="match status" value="1"/>
</dbReference>
<gene>
    <name evidence="2" type="ORF">HA039_16340</name>
</gene>
<dbReference type="Pfam" id="PF19054">
    <property type="entry name" value="DUF5753"/>
    <property type="match status" value="1"/>
</dbReference>